<dbReference type="CDD" id="cd16332">
    <property type="entry name" value="Prp-like"/>
    <property type="match status" value="1"/>
</dbReference>
<evidence type="ECO:0000313" key="7">
    <source>
        <dbReference type="EMBL" id="MBB3109909.1"/>
    </source>
</evidence>
<dbReference type="AlphaFoldDB" id="A0A7W5AW45"/>
<dbReference type="RefSeq" id="WP_183599424.1">
    <property type="nucleotide sequence ID" value="NZ_JACHXK010000003.1"/>
</dbReference>
<keyword evidence="4" id="KW-0788">Thiol protease</keyword>
<dbReference type="Pfam" id="PF04327">
    <property type="entry name" value="Peptidase_Prp"/>
    <property type="match status" value="1"/>
</dbReference>
<keyword evidence="3" id="KW-0378">Hydrolase</keyword>
<keyword evidence="2" id="KW-0645">Protease</keyword>
<dbReference type="GO" id="GO:0042254">
    <property type="term" value="P:ribosome biogenesis"/>
    <property type="evidence" value="ECO:0007669"/>
    <property type="project" value="UniProtKB-KW"/>
</dbReference>
<evidence type="ECO:0000256" key="5">
    <source>
        <dbReference type="ARBA" id="ARBA00044503"/>
    </source>
</evidence>
<sequence length="112" mass="12186">MITVTIVRSADDNRITSFAITGHANFAKRGQDIVCAGVSTVSVGTVNAIEELTGVALPASMKSGWLQSDIPLQADDSVNERIQLLLESMRVMLQSIAVSYRKYVEVREQSQS</sequence>
<dbReference type="EMBL" id="JACHXK010000003">
    <property type="protein sequence ID" value="MBB3109909.1"/>
    <property type="molecule type" value="Genomic_DNA"/>
</dbReference>
<comment type="similarity">
    <text evidence="5">Belongs to the Prp family.</text>
</comment>
<comment type="caution">
    <text evidence="7">The sequence shown here is derived from an EMBL/GenBank/DDBJ whole genome shotgun (WGS) entry which is preliminary data.</text>
</comment>
<dbReference type="PANTHER" id="PTHR39178:SF1">
    <property type="entry name" value="RIBOSOMAL-PROCESSING CYSTEINE PROTEASE PRP"/>
    <property type="match status" value="1"/>
</dbReference>
<dbReference type="SUPFAM" id="SSF118010">
    <property type="entry name" value="TM1457-like"/>
    <property type="match status" value="1"/>
</dbReference>
<evidence type="ECO:0000313" key="8">
    <source>
        <dbReference type="Proteomes" id="UP000570361"/>
    </source>
</evidence>
<dbReference type="GO" id="GO:0006508">
    <property type="term" value="P:proteolysis"/>
    <property type="evidence" value="ECO:0007669"/>
    <property type="project" value="UniProtKB-KW"/>
</dbReference>
<name>A0A7W5AW45_9BACL</name>
<accession>A0A7W5AW45</accession>
<evidence type="ECO:0000256" key="6">
    <source>
        <dbReference type="ARBA" id="ARBA00044538"/>
    </source>
</evidence>
<protein>
    <recommendedName>
        <fullName evidence="6">Ribosomal processing cysteine protease Prp</fullName>
    </recommendedName>
</protein>
<organism evidence="7 8">
    <name type="scientific">Paenibacillus phyllosphaerae</name>
    <dbReference type="NCBI Taxonomy" id="274593"/>
    <lineage>
        <taxon>Bacteria</taxon>
        <taxon>Bacillati</taxon>
        <taxon>Bacillota</taxon>
        <taxon>Bacilli</taxon>
        <taxon>Bacillales</taxon>
        <taxon>Paenibacillaceae</taxon>
        <taxon>Paenibacillus</taxon>
    </lineage>
</organism>
<dbReference type="PANTHER" id="PTHR39178">
    <property type="entry name" value="HYPOTHETICAL RIBOSOME-ASSOCIATED PROTEIN"/>
    <property type="match status" value="1"/>
</dbReference>
<dbReference type="GO" id="GO:0008234">
    <property type="term" value="F:cysteine-type peptidase activity"/>
    <property type="evidence" value="ECO:0007669"/>
    <property type="project" value="UniProtKB-KW"/>
</dbReference>
<evidence type="ECO:0000256" key="4">
    <source>
        <dbReference type="ARBA" id="ARBA00022807"/>
    </source>
</evidence>
<dbReference type="Gene3D" id="3.30.70.1490">
    <property type="entry name" value="Cysteine protease Prp"/>
    <property type="match status" value="1"/>
</dbReference>
<keyword evidence="1" id="KW-0690">Ribosome biogenesis</keyword>
<dbReference type="InterPro" id="IPR036764">
    <property type="entry name" value="Peptidase_Prp_sf"/>
</dbReference>
<reference evidence="7 8" key="1">
    <citation type="submission" date="2020-08" db="EMBL/GenBank/DDBJ databases">
        <title>Genomic Encyclopedia of Type Strains, Phase III (KMG-III): the genomes of soil and plant-associated and newly described type strains.</title>
        <authorList>
            <person name="Whitman W."/>
        </authorList>
    </citation>
    <scope>NUCLEOTIDE SEQUENCE [LARGE SCALE GENOMIC DNA]</scope>
    <source>
        <strain evidence="7 8">CECT 5862</strain>
    </source>
</reference>
<evidence type="ECO:0000256" key="1">
    <source>
        <dbReference type="ARBA" id="ARBA00022517"/>
    </source>
</evidence>
<gene>
    <name evidence="7" type="ORF">FHS18_001972</name>
</gene>
<proteinExistence type="inferred from homology"/>
<evidence type="ECO:0000256" key="2">
    <source>
        <dbReference type="ARBA" id="ARBA00022670"/>
    </source>
</evidence>
<dbReference type="Proteomes" id="UP000570361">
    <property type="component" value="Unassembled WGS sequence"/>
</dbReference>
<evidence type="ECO:0000256" key="3">
    <source>
        <dbReference type="ARBA" id="ARBA00022801"/>
    </source>
</evidence>
<dbReference type="InterPro" id="IPR007422">
    <property type="entry name" value="Peptidase_Prp"/>
</dbReference>
<keyword evidence="8" id="KW-1185">Reference proteome</keyword>